<evidence type="ECO:0000256" key="1">
    <source>
        <dbReference type="SAM" id="MobiDB-lite"/>
    </source>
</evidence>
<feature type="region of interest" description="Disordered" evidence="1">
    <location>
        <begin position="37"/>
        <end position="60"/>
    </location>
</feature>
<protein>
    <submittedName>
        <fullName evidence="2">Uncharacterized protein</fullName>
    </submittedName>
</protein>
<evidence type="ECO:0000313" key="3">
    <source>
        <dbReference type="Proteomes" id="UP000467260"/>
    </source>
</evidence>
<gene>
    <name evidence="2" type="ORF">MHIB_23310</name>
</gene>
<reference evidence="2 3" key="1">
    <citation type="journal article" date="2019" name="Emerg. Microbes Infect.">
        <title>Comprehensive subspecies identification of 175 nontuberculous mycobacteria species based on 7547 genomic profiles.</title>
        <authorList>
            <person name="Matsumoto Y."/>
            <person name="Kinjo T."/>
            <person name="Motooka D."/>
            <person name="Nabeya D."/>
            <person name="Jung N."/>
            <person name="Uechi K."/>
            <person name="Horii T."/>
            <person name="Iida T."/>
            <person name="Fujita J."/>
            <person name="Nakamura S."/>
        </authorList>
    </citation>
    <scope>NUCLEOTIDE SEQUENCE [LARGE SCALE GENOMIC DNA]</scope>
    <source>
        <strain evidence="2 3">JCM 13571</strain>
    </source>
</reference>
<evidence type="ECO:0000313" key="2">
    <source>
        <dbReference type="EMBL" id="BBZ23913.1"/>
    </source>
</evidence>
<dbReference type="Proteomes" id="UP000467260">
    <property type="component" value="Chromosome"/>
</dbReference>
<dbReference type="EMBL" id="AP022609">
    <property type="protein sequence ID" value="BBZ23913.1"/>
    <property type="molecule type" value="Genomic_DNA"/>
</dbReference>
<dbReference type="AlphaFoldDB" id="A0A7I7X4Z5"/>
<name>A0A7I7X4Z5_9MYCO</name>
<proteinExistence type="predicted"/>
<dbReference type="KEGG" id="mhib:MHIB_23310"/>
<organism evidence="2 3">
    <name type="scientific">Mycolicibacter hiberniae</name>
    <dbReference type="NCBI Taxonomy" id="29314"/>
    <lineage>
        <taxon>Bacteria</taxon>
        <taxon>Bacillati</taxon>
        <taxon>Actinomycetota</taxon>
        <taxon>Actinomycetes</taxon>
        <taxon>Mycobacteriales</taxon>
        <taxon>Mycobacteriaceae</taxon>
        <taxon>Mycolicibacter</taxon>
    </lineage>
</organism>
<sequence length="104" mass="11830">MRLWRWTPTGVCVWASAIFDCLAAVEYERIYAEQARARQGQRSDLRENLPEGGSDYHASDEAGELLNVSGRSVRDAKFVAQHDPETFDKIKQGESYPRIIPVVF</sequence>
<accession>A0A7I7X4Z5</accession>
<keyword evidence="3" id="KW-1185">Reference proteome</keyword>